<accession>A0ABP2XN34</accession>
<organism evidence="1 2">
    <name type="scientific">Pseudogulbenkiania ferrooxidans EGD-HP2</name>
    <dbReference type="NCBI Taxonomy" id="1388764"/>
    <lineage>
        <taxon>Bacteria</taxon>
        <taxon>Pseudomonadati</taxon>
        <taxon>Pseudomonadota</taxon>
        <taxon>Betaproteobacteria</taxon>
        <taxon>Neisseriales</taxon>
        <taxon>Chromobacteriaceae</taxon>
        <taxon>Pseudogulbenkiania</taxon>
    </lineage>
</organism>
<dbReference type="EMBL" id="AVPH01000212">
    <property type="protein sequence ID" value="ERE07204.1"/>
    <property type="molecule type" value="Genomic_DNA"/>
</dbReference>
<dbReference type="RefSeq" id="WP_021476724.1">
    <property type="nucleotide sequence ID" value="NZ_AVPH01000212.1"/>
</dbReference>
<name>A0ABP2XN34_9NEIS</name>
<evidence type="ECO:0000313" key="1">
    <source>
        <dbReference type="EMBL" id="ERE07204.1"/>
    </source>
</evidence>
<sequence>MLSRDLQINILTALLPHYPKRIEVCDFKNKVNASPDDLLANVFYLAEHKLVEVVSNDYATEFRDLAPSDDIENFYGFYIRITHIGVDEIADEEGESGLFVKVETAPVSVTPASGEEGKRKPLKDHL</sequence>
<keyword evidence="2" id="KW-1185">Reference proteome</keyword>
<protein>
    <submittedName>
        <fullName evidence="1">Uncharacterized protein</fullName>
    </submittedName>
</protein>
<gene>
    <name evidence="1" type="ORF">O166_06470</name>
</gene>
<evidence type="ECO:0000313" key="2">
    <source>
        <dbReference type="Proteomes" id="UP000016426"/>
    </source>
</evidence>
<proteinExistence type="predicted"/>
<comment type="caution">
    <text evidence="1">The sequence shown here is derived from an EMBL/GenBank/DDBJ whole genome shotgun (WGS) entry which is preliminary data.</text>
</comment>
<reference evidence="1 2" key="1">
    <citation type="journal article" date="2013" name="Genome Announc.">
        <title>Genome Sequence of the Pigment-Producing Bacterium Pseudogulbenkiania ferrooxidans, Isolated from Loktak Lake.</title>
        <authorList>
            <person name="Puranik S."/>
            <person name="Talkal R."/>
            <person name="Qureshi A."/>
            <person name="Khardenavis A."/>
            <person name="Kapley A."/>
            <person name="Purohit H.J."/>
        </authorList>
    </citation>
    <scope>NUCLEOTIDE SEQUENCE [LARGE SCALE GENOMIC DNA]</scope>
    <source>
        <strain evidence="1 2">EGD-HP2</strain>
    </source>
</reference>
<dbReference type="Proteomes" id="UP000016426">
    <property type="component" value="Unassembled WGS sequence"/>
</dbReference>